<dbReference type="KEGG" id="bdi:100837876"/>
<gene>
    <name evidence="5" type="primary">LOC100837876</name>
    <name evidence="4" type="ORF">BRADI_2g44020v3</name>
</gene>
<evidence type="ECO:0000313" key="4">
    <source>
        <dbReference type="EMBL" id="KQK08807.1"/>
    </source>
</evidence>
<organism evidence="4">
    <name type="scientific">Brachypodium distachyon</name>
    <name type="common">Purple false brome</name>
    <name type="synonym">Trachynia distachya</name>
    <dbReference type="NCBI Taxonomy" id="15368"/>
    <lineage>
        <taxon>Eukaryota</taxon>
        <taxon>Viridiplantae</taxon>
        <taxon>Streptophyta</taxon>
        <taxon>Embryophyta</taxon>
        <taxon>Tracheophyta</taxon>
        <taxon>Spermatophyta</taxon>
        <taxon>Magnoliopsida</taxon>
        <taxon>Liliopsida</taxon>
        <taxon>Poales</taxon>
        <taxon>Poaceae</taxon>
        <taxon>BOP clade</taxon>
        <taxon>Pooideae</taxon>
        <taxon>Stipodae</taxon>
        <taxon>Brachypodieae</taxon>
        <taxon>Brachypodium</taxon>
    </lineage>
</organism>
<reference evidence="4 5" key="1">
    <citation type="journal article" date="2010" name="Nature">
        <title>Genome sequencing and analysis of the model grass Brachypodium distachyon.</title>
        <authorList>
            <consortium name="International Brachypodium Initiative"/>
        </authorList>
    </citation>
    <scope>NUCLEOTIDE SEQUENCE [LARGE SCALE GENOMIC DNA]</scope>
    <source>
        <strain evidence="4">Bd21</strain>
        <strain evidence="5">cv. Bd21</strain>
    </source>
</reference>
<evidence type="ECO:0000313" key="5">
    <source>
        <dbReference type="EnsemblPlants" id="KQK08807"/>
    </source>
</evidence>
<reference evidence="4" key="2">
    <citation type="submission" date="2017-06" db="EMBL/GenBank/DDBJ databases">
        <title>WGS assembly of Brachypodium distachyon.</title>
        <authorList>
            <consortium name="The International Brachypodium Initiative"/>
            <person name="Lucas S."/>
            <person name="Harmon-Smith M."/>
            <person name="Lail K."/>
            <person name="Tice H."/>
            <person name="Grimwood J."/>
            <person name="Bruce D."/>
            <person name="Barry K."/>
            <person name="Shu S."/>
            <person name="Lindquist E."/>
            <person name="Wang M."/>
            <person name="Pitluck S."/>
            <person name="Vogel J.P."/>
            <person name="Garvin D.F."/>
            <person name="Mockler T.C."/>
            <person name="Schmutz J."/>
            <person name="Rokhsar D."/>
            <person name="Bevan M.W."/>
        </authorList>
    </citation>
    <scope>NUCLEOTIDE SEQUENCE</scope>
    <source>
        <strain evidence="4">Bd21</strain>
    </source>
</reference>
<proteinExistence type="inferred from homology"/>
<dbReference type="GeneID" id="100837876"/>
<dbReference type="PANTHER" id="PTHR31459:SF19">
    <property type="entry name" value="DESICCATION-RELATED PROTEIN LEA14-RELATED"/>
    <property type="match status" value="1"/>
</dbReference>
<dbReference type="Proteomes" id="UP000008810">
    <property type="component" value="Chromosome 2"/>
</dbReference>
<dbReference type="FunFam" id="2.60.40.1820:FF:000001">
    <property type="entry name" value="Desiccation protectant protein Lea14-like"/>
    <property type="match status" value="1"/>
</dbReference>
<accession>I1HPK2</accession>
<protein>
    <recommendedName>
        <fullName evidence="3">Water stress and hypersensitive response domain-containing protein</fullName>
    </recommendedName>
</protein>
<evidence type="ECO:0000256" key="2">
    <source>
        <dbReference type="SAM" id="MobiDB-lite"/>
    </source>
</evidence>
<dbReference type="Pfam" id="PF03168">
    <property type="entry name" value="LEA_2"/>
    <property type="match status" value="1"/>
</dbReference>
<dbReference type="SMART" id="SM00769">
    <property type="entry name" value="WHy"/>
    <property type="match status" value="1"/>
</dbReference>
<dbReference type="OMA" id="CLDWDID"/>
<dbReference type="OrthoDB" id="588983at2759"/>
<dbReference type="EnsemblPlants" id="KQK08807">
    <property type="protein sequence ID" value="KQK08807"/>
    <property type="gene ID" value="BRADI_2g44020v3"/>
</dbReference>
<dbReference type="InterPro" id="IPR013990">
    <property type="entry name" value="WHy-dom"/>
</dbReference>
<dbReference type="eggNOG" id="ENOG502RZ6Q">
    <property type="taxonomic scope" value="Eukaryota"/>
</dbReference>
<dbReference type="STRING" id="15368.I1HPK2"/>
<reference evidence="5" key="3">
    <citation type="submission" date="2018-08" db="UniProtKB">
        <authorList>
            <consortium name="EnsemblPlants"/>
        </authorList>
    </citation>
    <scope>IDENTIFICATION</scope>
    <source>
        <strain evidence="5">cv. Bd21</strain>
    </source>
</reference>
<dbReference type="InterPro" id="IPR045043">
    <property type="entry name" value="Lea14-like"/>
</dbReference>
<dbReference type="AlphaFoldDB" id="I1HPK2"/>
<evidence type="ECO:0000313" key="6">
    <source>
        <dbReference type="Proteomes" id="UP000008810"/>
    </source>
</evidence>
<dbReference type="GO" id="GO:0009269">
    <property type="term" value="P:response to desiccation"/>
    <property type="evidence" value="ECO:0007669"/>
    <property type="project" value="InterPro"/>
</dbReference>
<dbReference type="RefSeq" id="XP_003569392.1">
    <property type="nucleotide sequence ID" value="XM_003569344.4"/>
</dbReference>
<keyword evidence="6" id="KW-1185">Reference proteome</keyword>
<dbReference type="Gramene" id="KQK08807">
    <property type="protein sequence ID" value="KQK08807"/>
    <property type="gene ID" value="BRADI_2g44020v3"/>
</dbReference>
<evidence type="ECO:0000259" key="3">
    <source>
        <dbReference type="SMART" id="SM00769"/>
    </source>
</evidence>
<comment type="similarity">
    <text evidence="1">Belongs to the LEA type 2 family.</text>
</comment>
<dbReference type="SUPFAM" id="SSF117070">
    <property type="entry name" value="LEA14-like"/>
    <property type="match status" value="1"/>
</dbReference>
<sequence length="177" mass="19061">MGTGEEAQRFGGAEEDIEDQEAGGGVVASLVGKARGFVAEKIAQIPRPEASLDRVAFQSVSREGITLHSHIDISNPYANRIPICELTYTFKSDGKVIASGTMPDPGWIGASGATQLELPVNVPYDFVMSLMKDLGGDWDIDYVLEVGIIIDLPVIGSFTIPVTTQGEMKLPTFRDLF</sequence>
<dbReference type="Gene3D" id="2.60.40.1820">
    <property type="match status" value="1"/>
</dbReference>
<dbReference type="EMBL" id="CM000881">
    <property type="protein sequence ID" value="KQK08807.1"/>
    <property type="molecule type" value="Genomic_DNA"/>
</dbReference>
<dbReference type="PANTHER" id="PTHR31459">
    <property type="match status" value="1"/>
</dbReference>
<feature type="domain" description="Water stress and hypersensitive response" evidence="3">
    <location>
        <begin position="50"/>
        <end position="167"/>
    </location>
</feature>
<feature type="region of interest" description="Disordered" evidence="2">
    <location>
        <begin position="1"/>
        <end position="22"/>
    </location>
</feature>
<name>I1HPK2_BRADI</name>
<dbReference type="HOGENOM" id="CLU_118295_0_0_1"/>
<dbReference type="InterPro" id="IPR004864">
    <property type="entry name" value="LEA_2"/>
</dbReference>
<evidence type="ECO:0000256" key="1">
    <source>
        <dbReference type="ARBA" id="ARBA00005960"/>
    </source>
</evidence>